<dbReference type="GO" id="GO:0000976">
    <property type="term" value="F:transcription cis-regulatory region binding"/>
    <property type="evidence" value="ECO:0007669"/>
    <property type="project" value="TreeGrafter"/>
</dbReference>
<dbReference type="CDD" id="cd00383">
    <property type="entry name" value="trans_reg_C"/>
    <property type="match status" value="1"/>
</dbReference>
<dbReference type="InterPro" id="IPR001867">
    <property type="entry name" value="OmpR/PhoB-type_DNA-bd"/>
</dbReference>
<dbReference type="EMBL" id="JACRYT010000001">
    <property type="protein sequence ID" value="MBC6678718.1"/>
    <property type="molecule type" value="Genomic_DNA"/>
</dbReference>
<evidence type="ECO:0000256" key="2">
    <source>
        <dbReference type="ARBA" id="ARBA00022553"/>
    </source>
</evidence>
<keyword evidence="6" id="KW-0804">Transcription</keyword>
<dbReference type="Gene3D" id="1.10.10.10">
    <property type="entry name" value="Winged helix-like DNA-binding domain superfamily/Winged helix DNA-binding domain"/>
    <property type="match status" value="1"/>
</dbReference>
<dbReference type="Proteomes" id="UP000602647">
    <property type="component" value="Unassembled WGS sequence"/>
</dbReference>
<name>A0A923SUU3_9FIRM</name>
<dbReference type="InterPro" id="IPR039420">
    <property type="entry name" value="WalR-like"/>
</dbReference>
<sequence>MQAKEHGKRYIMLLEDDEDLAEGIELSLRSDDVELVSCRSIAQAEEQMKKRTFDLLILDINLPDGSGLAFCRSVRASSRVPIAMLTVKDMEMDIVRGLECGADDYITKPFSLMVLRARVRALLRRGGEEKAAGYRDERFRFSFDTMEFYKDGSAVELSKTEQRILYLLVSNPGRILTRDRLMEWVWPEGTEYVEDNALSVGIRRLRDKLEDVPSKPDFIKTVYGKGYLWEKF</sequence>
<comment type="caution">
    <text evidence="12">The sequence shown here is derived from an EMBL/GenBank/DDBJ whole genome shotgun (WGS) entry which is preliminary data.</text>
</comment>
<dbReference type="GO" id="GO:0005829">
    <property type="term" value="C:cytosol"/>
    <property type="evidence" value="ECO:0007669"/>
    <property type="project" value="TreeGrafter"/>
</dbReference>
<keyword evidence="13" id="KW-1185">Reference proteome</keyword>
<organism evidence="12 13">
    <name type="scientific">Zhenpiania hominis</name>
    <dbReference type="NCBI Taxonomy" id="2763644"/>
    <lineage>
        <taxon>Bacteria</taxon>
        <taxon>Bacillati</taxon>
        <taxon>Bacillota</taxon>
        <taxon>Clostridia</taxon>
        <taxon>Peptostreptococcales</taxon>
        <taxon>Anaerovoracaceae</taxon>
        <taxon>Zhenpiania</taxon>
    </lineage>
</organism>
<dbReference type="PROSITE" id="PS50110">
    <property type="entry name" value="RESPONSE_REGULATORY"/>
    <property type="match status" value="1"/>
</dbReference>
<dbReference type="GO" id="GO:0000156">
    <property type="term" value="F:phosphorelay response regulator activity"/>
    <property type="evidence" value="ECO:0007669"/>
    <property type="project" value="TreeGrafter"/>
</dbReference>
<evidence type="ECO:0000256" key="7">
    <source>
        <dbReference type="ARBA" id="ARBA00024867"/>
    </source>
</evidence>
<evidence type="ECO:0000313" key="13">
    <source>
        <dbReference type="Proteomes" id="UP000602647"/>
    </source>
</evidence>
<evidence type="ECO:0000256" key="3">
    <source>
        <dbReference type="ARBA" id="ARBA00023012"/>
    </source>
</evidence>
<feature type="modified residue" description="4-aspartylphosphate" evidence="8">
    <location>
        <position position="59"/>
    </location>
</feature>
<gene>
    <name evidence="12" type="ORF">H9L42_02615</name>
</gene>
<dbReference type="GO" id="GO:0006355">
    <property type="term" value="P:regulation of DNA-templated transcription"/>
    <property type="evidence" value="ECO:0007669"/>
    <property type="project" value="InterPro"/>
</dbReference>
<feature type="domain" description="OmpR/PhoB-type" evidence="11">
    <location>
        <begin position="131"/>
        <end position="231"/>
    </location>
</feature>
<keyword evidence="4" id="KW-0805">Transcription regulation</keyword>
<dbReference type="SMART" id="SM00862">
    <property type="entry name" value="Trans_reg_C"/>
    <property type="match status" value="1"/>
</dbReference>
<dbReference type="Pfam" id="PF00486">
    <property type="entry name" value="Trans_reg_C"/>
    <property type="match status" value="1"/>
</dbReference>
<evidence type="ECO:0000256" key="9">
    <source>
        <dbReference type="PROSITE-ProRule" id="PRU01091"/>
    </source>
</evidence>
<evidence type="ECO:0000259" key="10">
    <source>
        <dbReference type="PROSITE" id="PS50110"/>
    </source>
</evidence>
<evidence type="ECO:0000259" key="11">
    <source>
        <dbReference type="PROSITE" id="PS51755"/>
    </source>
</evidence>
<keyword evidence="2 8" id="KW-0597">Phosphoprotein</keyword>
<dbReference type="InterPro" id="IPR001789">
    <property type="entry name" value="Sig_transdc_resp-reg_receiver"/>
</dbReference>
<dbReference type="PROSITE" id="PS51755">
    <property type="entry name" value="OMPR_PHOB"/>
    <property type="match status" value="1"/>
</dbReference>
<feature type="DNA-binding region" description="OmpR/PhoB-type" evidence="9">
    <location>
        <begin position="131"/>
        <end position="231"/>
    </location>
</feature>
<dbReference type="GO" id="GO:0032993">
    <property type="term" value="C:protein-DNA complex"/>
    <property type="evidence" value="ECO:0007669"/>
    <property type="project" value="TreeGrafter"/>
</dbReference>
<evidence type="ECO:0000256" key="6">
    <source>
        <dbReference type="ARBA" id="ARBA00023163"/>
    </source>
</evidence>
<evidence type="ECO:0000256" key="1">
    <source>
        <dbReference type="ARBA" id="ARBA00018672"/>
    </source>
</evidence>
<dbReference type="InterPro" id="IPR036388">
    <property type="entry name" value="WH-like_DNA-bd_sf"/>
</dbReference>
<comment type="function">
    <text evidence="7">May play the central regulatory role in sporulation. It may be an element of the effector pathway responsible for the activation of sporulation genes in response to nutritional stress. Spo0A may act in concert with spo0H (a sigma factor) to control the expression of some genes that are critical to the sporulation process.</text>
</comment>
<dbReference type="AlphaFoldDB" id="A0A923SUU3"/>
<dbReference type="CDD" id="cd17574">
    <property type="entry name" value="REC_OmpR"/>
    <property type="match status" value="1"/>
</dbReference>
<dbReference type="SMART" id="SM00448">
    <property type="entry name" value="REC"/>
    <property type="match status" value="1"/>
</dbReference>
<dbReference type="PANTHER" id="PTHR48111:SF1">
    <property type="entry name" value="TWO-COMPONENT RESPONSE REGULATOR ORR33"/>
    <property type="match status" value="1"/>
</dbReference>
<dbReference type="PANTHER" id="PTHR48111">
    <property type="entry name" value="REGULATOR OF RPOS"/>
    <property type="match status" value="1"/>
</dbReference>
<evidence type="ECO:0000256" key="4">
    <source>
        <dbReference type="ARBA" id="ARBA00023015"/>
    </source>
</evidence>
<evidence type="ECO:0000256" key="5">
    <source>
        <dbReference type="ARBA" id="ARBA00023125"/>
    </source>
</evidence>
<dbReference type="Gene3D" id="3.40.50.2300">
    <property type="match status" value="1"/>
</dbReference>
<evidence type="ECO:0000313" key="12">
    <source>
        <dbReference type="EMBL" id="MBC6678718.1"/>
    </source>
</evidence>
<protein>
    <recommendedName>
        <fullName evidence="1">Stage 0 sporulation protein A homolog</fullName>
    </recommendedName>
</protein>
<dbReference type="RefSeq" id="WP_187301873.1">
    <property type="nucleotide sequence ID" value="NZ_JACRYT010000001.1"/>
</dbReference>
<reference evidence="12" key="1">
    <citation type="submission" date="2020-08" db="EMBL/GenBank/DDBJ databases">
        <title>Genome public.</title>
        <authorList>
            <person name="Liu C."/>
            <person name="Sun Q."/>
        </authorList>
    </citation>
    <scope>NUCLEOTIDE SEQUENCE</scope>
    <source>
        <strain evidence="12">BX12</strain>
    </source>
</reference>
<dbReference type="Gene3D" id="6.10.250.690">
    <property type="match status" value="1"/>
</dbReference>
<feature type="domain" description="Response regulatory" evidence="10">
    <location>
        <begin position="10"/>
        <end position="123"/>
    </location>
</feature>
<dbReference type="InterPro" id="IPR011006">
    <property type="entry name" value="CheY-like_superfamily"/>
</dbReference>
<evidence type="ECO:0000256" key="8">
    <source>
        <dbReference type="PROSITE-ProRule" id="PRU00169"/>
    </source>
</evidence>
<dbReference type="Pfam" id="PF00072">
    <property type="entry name" value="Response_reg"/>
    <property type="match status" value="1"/>
</dbReference>
<proteinExistence type="predicted"/>
<keyword evidence="5 9" id="KW-0238">DNA-binding</keyword>
<accession>A0A923SUU3</accession>
<dbReference type="SUPFAM" id="SSF52172">
    <property type="entry name" value="CheY-like"/>
    <property type="match status" value="1"/>
</dbReference>
<keyword evidence="3" id="KW-0902">Two-component regulatory system</keyword>